<dbReference type="EC" id="2.3.1.87" evidence="5"/>
<dbReference type="CDD" id="cd04301">
    <property type="entry name" value="NAT_SF"/>
    <property type="match status" value="1"/>
</dbReference>
<evidence type="ECO:0000256" key="4">
    <source>
        <dbReference type="ARBA" id="ARBA00038182"/>
    </source>
</evidence>
<evidence type="ECO:0000256" key="8">
    <source>
        <dbReference type="ARBA" id="ARBA00051284"/>
    </source>
</evidence>
<gene>
    <name evidence="16" type="ORF">RI129_007196</name>
</gene>
<evidence type="ECO:0000256" key="1">
    <source>
        <dbReference type="ARBA" id="ARBA00022679"/>
    </source>
</evidence>
<dbReference type="InterPro" id="IPR000182">
    <property type="entry name" value="GNAT_dom"/>
</dbReference>
<evidence type="ECO:0000256" key="7">
    <source>
        <dbReference type="ARBA" id="ARBA00050849"/>
    </source>
</evidence>
<organism evidence="16 17">
    <name type="scientific">Pyrocoelia pectoralis</name>
    <dbReference type="NCBI Taxonomy" id="417401"/>
    <lineage>
        <taxon>Eukaryota</taxon>
        <taxon>Metazoa</taxon>
        <taxon>Ecdysozoa</taxon>
        <taxon>Arthropoda</taxon>
        <taxon>Hexapoda</taxon>
        <taxon>Insecta</taxon>
        <taxon>Pterygota</taxon>
        <taxon>Neoptera</taxon>
        <taxon>Endopterygota</taxon>
        <taxon>Coleoptera</taxon>
        <taxon>Polyphaga</taxon>
        <taxon>Elateriformia</taxon>
        <taxon>Elateroidea</taxon>
        <taxon>Lampyridae</taxon>
        <taxon>Lampyrinae</taxon>
        <taxon>Pyrocoelia</taxon>
    </lineage>
</organism>
<comment type="similarity">
    <text evidence="4">Belongs to the acetyltransferase family. AANAT subfamily.</text>
</comment>
<keyword evidence="1" id="KW-0808">Transferase</keyword>
<dbReference type="PANTHER" id="PTHR20905">
    <property type="entry name" value="N-ACETYLTRANSFERASE-RELATED"/>
    <property type="match status" value="1"/>
</dbReference>
<evidence type="ECO:0000256" key="6">
    <source>
        <dbReference type="ARBA" id="ARBA00050189"/>
    </source>
</evidence>
<comment type="catalytic activity">
    <reaction evidence="11">
        <text>serotonin + hexadecanoyl-CoA = N-hexadecanoyl-serotonin + CoA + H(+)</text>
        <dbReference type="Rhea" id="RHEA:51384"/>
        <dbReference type="ChEBI" id="CHEBI:15378"/>
        <dbReference type="ChEBI" id="CHEBI:57287"/>
        <dbReference type="ChEBI" id="CHEBI:57379"/>
        <dbReference type="ChEBI" id="CHEBI:134059"/>
        <dbReference type="ChEBI" id="CHEBI:350546"/>
    </reaction>
    <physiologicalReaction direction="left-to-right" evidence="11">
        <dbReference type="Rhea" id="RHEA:51385"/>
    </physiologicalReaction>
</comment>
<dbReference type="FunFam" id="3.40.630.30:FF:000046">
    <property type="entry name" value="Dopamine N-acetyltransferase"/>
    <property type="match status" value="1"/>
</dbReference>
<comment type="catalytic activity">
    <reaction evidence="7">
        <text>serotonin + octadecanoyl-CoA = N-octadecanoyl-serotonin + CoA + H(+)</text>
        <dbReference type="Rhea" id="RHEA:51400"/>
        <dbReference type="ChEBI" id="CHEBI:15378"/>
        <dbReference type="ChEBI" id="CHEBI:57287"/>
        <dbReference type="ChEBI" id="CHEBI:57394"/>
        <dbReference type="ChEBI" id="CHEBI:134065"/>
        <dbReference type="ChEBI" id="CHEBI:350546"/>
    </reaction>
    <physiologicalReaction direction="left-to-right" evidence="7">
        <dbReference type="Rhea" id="RHEA:51401"/>
    </physiologicalReaction>
</comment>
<comment type="catalytic activity">
    <reaction evidence="9">
        <text>dopamine + acetyl-CoA = N-acetyldopamine + CoA + H(+)</text>
        <dbReference type="Rhea" id="RHEA:51388"/>
        <dbReference type="ChEBI" id="CHEBI:15378"/>
        <dbReference type="ChEBI" id="CHEBI:57287"/>
        <dbReference type="ChEBI" id="CHEBI:57288"/>
        <dbReference type="ChEBI" id="CHEBI:59905"/>
        <dbReference type="ChEBI" id="CHEBI:125678"/>
    </reaction>
    <physiologicalReaction direction="left-to-right" evidence="9">
        <dbReference type="Rhea" id="RHEA:51389"/>
    </physiologicalReaction>
</comment>
<sequence>MLSIIRGTCLTISKSRPLILHNIKQRLISSGTEEVMSEPSTPSTPTSPAPEPYGIKTITEEDSEALLGHLRKFFFKDEPLNVAVQLIEYENSTCAELEKYSLKSIKEGTSLMAVTNSNHVIGVCLNGTITNSASDEEENEEDCANVKFSRVRSFLDFCGKEGTKAIIQKYPDVEKIMFVKIISTDTAWRGKGIAKELMDKTRKIGRERGYGLIRVDCSSYFSARAVARLGFECVYELKYNDYKENGKPVFQTEHPHTSFTVYVQKM</sequence>
<dbReference type="Gene3D" id="3.40.630.30">
    <property type="match status" value="1"/>
</dbReference>
<feature type="region of interest" description="Disordered" evidence="14">
    <location>
        <begin position="30"/>
        <end position="54"/>
    </location>
</feature>
<evidence type="ECO:0000259" key="15">
    <source>
        <dbReference type="Pfam" id="PF00583"/>
    </source>
</evidence>
<evidence type="ECO:0000256" key="14">
    <source>
        <dbReference type="SAM" id="MobiDB-lite"/>
    </source>
</evidence>
<comment type="catalytic activity">
    <reaction evidence="6">
        <text>dopamine + (9Z)-octadecenoyl-CoA = N-(9Z-octadecanoyl)-dopamine + CoA + H(+)</text>
        <dbReference type="Rhea" id="RHEA:51380"/>
        <dbReference type="ChEBI" id="CHEBI:15378"/>
        <dbReference type="ChEBI" id="CHEBI:31883"/>
        <dbReference type="ChEBI" id="CHEBI:57287"/>
        <dbReference type="ChEBI" id="CHEBI:57387"/>
        <dbReference type="ChEBI" id="CHEBI:59905"/>
    </reaction>
    <physiologicalReaction direction="left-to-right" evidence="6">
        <dbReference type="Rhea" id="RHEA:51381"/>
    </physiologicalReaction>
</comment>
<comment type="pathway">
    <text evidence="3">Aromatic compound metabolism; melatonin biosynthesis; melatonin from serotonin: step 1/2.</text>
</comment>
<proteinExistence type="inferred from homology"/>
<name>A0AAN7VDZ9_9COLE</name>
<feature type="domain" description="N-acetyltransferase" evidence="15">
    <location>
        <begin position="169"/>
        <end position="231"/>
    </location>
</feature>
<dbReference type="InterPro" id="IPR016181">
    <property type="entry name" value="Acyl_CoA_acyltransferase"/>
</dbReference>
<dbReference type="Proteomes" id="UP001329430">
    <property type="component" value="Chromosome 5"/>
</dbReference>
<comment type="catalytic activity">
    <reaction evidence="12">
        <text>dopamine + hexadecanoyl-CoA = N-hexadecanoyl-dopamine + CoA + H(+)</text>
        <dbReference type="Rhea" id="RHEA:51376"/>
        <dbReference type="ChEBI" id="CHEBI:15378"/>
        <dbReference type="ChEBI" id="CHEBI:57287"/>
        <dbReference type="ChEBI" id="CHEBI:57379"/>
        <dbReference type="ChEBI" id="CHEBI:59905"/>
        <dbReference type="ChEBI" id="CHEBI:134058"/>
    </reaction>
    <physiologicalReaction direction="left-to-right" evidence="12">
        <dbReference type="Rhea" id="RHEA:51377"/>
    </physiologicalReaction>
</comment>
<feature type="compositionally biased region" description="Low complexity" evidence="14">
    <location>
        <begin position="32"/>
        <end position="44"/>
    </location>
</feature>
<comment type="catalytic activity">
    <reaction evidence="8">
        <text>serotonin + (5Z,8Z,11Z,14Z)-eicosatetraenoyl-CoA = N-[(5Z,8Z,11Z,14Z)-eicosatetraenoyl]-serotonin + CoA + H(+)</text>
        <dbReference type="Rhea" id="RHEA:51396"/>
        <dbReference type="ChEBI" id="CHEBI:15378"/>
        <dbReference type="ChEBI" id="CHEBI:57287"/>
        <dbReference type="ChEBI" id="CHEBI:57368"/>
        <dbReference type="ChEBI" id="CHEBI:132255"/>
        <dbReference type="ChEBI" id="CHEBI:350546"/>
    </reaction>
    <physiologicalReaction direction="left-to-right" evidence="8">
        <dbReference type="Rhea" id="RHEA:51397"/>
    </physiologicalReaction>
</comment>
<evidence type="ECO:0000256" key="10">
    <source>
        <dbReference type="ARBA" id="ARBA00051823"/>
    </source>
</evidence>
<dbReference type="EMBL" id="JAVRBK010000005">
    <property type="protein sequence ID" value="KAK5643351.1"/>
    <property type="molecule type" value="Genomic_DNA"/>
</dbReference>
<keyword evidence="17" id="KW-1185">Reference proteome</keyword>
<protein>
    <recommendedName>
        <fullName evidence="5">aralkylamine N-acetyltransferase</fullName>
        <ecNumber evidence="5">2.3.1.87</ecNumber>
    </recommendedName>
</protein>
<accession>A0AAN7VDZ9</accession>
<evidence type="ECO:0000256" key="9">
    <source>
        <dbReference type="ARBA" id="ARBA00051711"/>
    </source>
</evidence>
<evidence type="ECO:0000256" key="5">
    <source>
        <dbReference type="ARBA" id="ARBA00039114"/>
    </source>
</evidence>
<dbReference type="Pfam" id="PF00583">
    <property type="entry name" value="Acetyltransf_1"/>
    <property type="match status" value="1"/>
</dbReference>
<dbReference type="AlphaFoldDB" id="A0AAN7VDZ9"/>
<evidence type="ECO:0000313" key="17">
    <source>
        <dbReference type="Proteomes" id="UP001329430"/>
    </source>
</evidence>
<evidence type="ECO:0000256" key="3">
    <source>
        <dbReference type="ARBA" id="ARBA00037926"/>
    </source>
</evidence>
<comment type="catalytic activity">
    <reaction evidence="10">
        <text>serotonin + (9Z)-octadecenoyl-CoA = N-(9Z-octadecenoyl)-serotonin + CoA + H(+)</text>
        <dbReference type="Rhea" id="RHEA:51392"/>
        <dbReference type="ChEBI" id="CHEBI:15378"/>
        <dbReference type="ChEBI" id="CHEBI:57287"/>
        <dbReference type="ChEBI" id="CHEBI:57387"/>
        <dbReference type="ChEBI" id="CHEBI:134064"/>
        <dbReference type="ChEBI" id="CHEBI:350546"/>
    </reaction>
    <physiologicalReaction direction="left-to-right" evidence="10">
        <dbReference type="Rhea" id="RHEA:51393"/>
    </physiologicalReaction>
</comment>
<evidence type="ECO:0000313" key="16">
    <source>
        <dbReference type="EMBL" id="KAK5643351.1"/>
    </source>
</evidence>
<dbReference type="SUPFAM" id="SSF55729">
    <property type="entry name" value="Acyl-CoA N-acyltransferases (Nat)"/>
    <property type="match status" value="1"/>
</dbReference>
<dbReference type="PANTHER" id="PTHR20905:SF1">
    <property type="entry name" value="AT07410P-RELATED"/>
    <property type="match status" value="1"/>
</dbReference>
<dbReference type="GO" id="GO:0004059">
    <property type="term" value="F:aralkylamine N-acetyltransferase activity"/>
    <property type="evidence" value="ECO:0007669"/>
    <property type="project" value="UniProtKB-EC"/>
</dbReference>
<comment type="catalytic activity">
    <reaction evidence="13">
        <text>serotonin + acetyl-CoA = N-acetylserotonin + CoA + H(+)</text>
        <dbReference type="Rhea" id="RHEA:25217"/>
        <dbReference type="ChEBI" id="CHEBI:15378"/>
        <dbReference type="ChEBI" id="CHEBI:17697"/>
        <dbReference type="ChEBI" id="CHEBI:57287"/>
        <dbReference type="ChEBI" id="CHEBI:57288"/>
        <dbReference type="ChEBI" id="CHEBI:350546"/>
        <dbReference type="EC" id="2.3.1.87"/>
    </reaction>
    <physiologicalReaction direction="left-to-right" evidence="13">
        <dbReference type="Rhea" id="RHEA:25218"/>
    </physiologicalReaction>
</comment>
<evidence type="ECO:0000256" key="13">
    <source>
        <dbReference type="ARBA" id="ARBA00052491"/>
    </source>
</evidence>
<comment type="caution">
    <text evidence="16">The sequence shown here is derived from an EMBL/GenBank/DDBJ whole genome shotgun (WGS) entry which is preliminary data.</text>
</comment>
<evidence type="ECO:0000256" key="2">
    <source>
        <dbReference type="ARBA" id="ARBA00023315"/>
    </source>
</evidence>
<reference evidence="16 17" key="1">
    <citation type="journal article" date="2024" name="Insects">
        <title>An Improved Chromosome-Level Genome Assembly of the Firefly Pyrocoelia pectoralis.</title>
        <authorList>
            <person name="Fu X."/>
            <person name="Meyer-Rochow V.B."/>
            <person name="Ballantyne L."/>
            <person name="Zhu X."/>
        </authorList>
    </citation>
    <scope>NUCLEOTIDE SEQUENCE [LARGE SCALE GENOMIC DNA]</scope>
    <source>
        <strain evidence="16">XCY_ONT2</strain>
    </source>
</reference>
<evidence type="ECO:0000256" key="12">
    <source>
        <dbReference type="ARBA" id="ARBA00052335"/>
    </source>
</evidence>
<keyword evidence="2" id="KW-0012">Acyltransferase</keyword>
<evidence type="ECO:0000256" key="11">
    <source>
        <dbReference type="ARBA" id="ARBA00052178"/>
    </source>
</evidence>